<dbReference type="SUPFAM" id="SSF54001">
    <property type="entry name" value="Cysteine proteinases"/>
    <property type="match status" value="1"/>
</dbReference>
<protein>
    <submittedName>
        <fullName evidence="3">Uncharacterized protein</fullName>
    </submittedName>
</protein>
<sequence length="324" mass="37140">MAANPPTLTTDQLDLYLQRIKYADDTTSRVKHLKQSVEKSPLEALTELQRRHLSSIPWGNSALHYSNHHSISLERACIFEKLVVRRLDGYCMENTNLFYMVLSSLGYQVYPAGGRVSRAGVTGNPSEEGYVCFIRLTWLSRSHMIVIVTIAGQKYLVDVGYGRNNPTSPLPLQENVPTTSIPPEEVSLIKAPLSEFVDQTQKVWIYQARSSSESKWIPQYSFTETEFLLEDFAMMSYFTSTNPEMPFTQKLAFRRMIVDEQTLEVIGIYILAGTEVKRVLRGETEVIKRFTTEEDRVHALAEYFDMHFERHEIEGIRGLPSQIK</sequence>
<dbReference type="GeneID" id="63721290"/>
<evidence type="ECO:0000313" key="4">
    <source>
        <dbReference type="Proteomes" id="UP000184073"/>
    </source>
</evidence>
<dbReference type="InterPro" id="IPR001447">
    <property type="entry name" value="Arylamine_N-AcTrfase"/>
</dbReference>
<dbReference type="AlphaFoldDB" id="A0A1L9P2W4"/>
<comment type="similarity">
    <text evidence="1 2">Belongs to the arylamine N-acetyltransferase family.</text>
</comment>
<dbReference type="Gene3D" id="3.30.2140.20">
    <property type="match status" value="1"/>
</dbReference>
<keyword evidence="4" id="KW-1185">Reference proteome</keyword>
<name>A0A1L9P2W4_ASPVE</name>
<dbReference type="PANTHER" id="PTHR11786:SF0">
    <property type="entry name" value="ARYLAMINE N-ACETYLTRANSFERASE 4-RELATED"/>
    <property type="match status" value="1"/>
</dbReference>
<organism evidence="3 4">
    <name type="scientific">Aspergillus versicolor CBS 583.65</name>
    <dbReference type="NCBI Taxonomy" id="1036611"/>
    <lineage>
        <taxon>Eukaryota</taxon>
        <taxon>Fungi</taxon>
        <taxon>Dikarya</taxon>
        <taxon>Ascomycota</taxon>
        <taxon>Pezizomycotina</taxon>
        <taxon>Eurotiomycetes</taxon>
        <taxon>Eurotiomycetidae</taxon>
        <taxon>Eurotiales</taxon>
        <taxon>Aspergillaceae</taxon>
        <taxon>Aspergillus</taxon>
        <taxon>Aspergillus subgen. Nidulantes</taxon>
    </lineage>
</organism>
<dbReference type="RefSeq" id="XP_040661609.1">
    <property type="nucleotide sequence ID" value="XM_040805779.1"/>
</dbReference>
<dbReference type="GO" id="GO:0016407">
    <property type="term" value="F:acetyltransferase activity"/>
    <property type="evidence" value="ECO:0007669"/>
    <property type="project" value="InterPro"/>
</dbReference>
<dbReference type="STRING" id="1036611.A0A1L9P2W4"/>
<evidence type="ECO:0000256" key="2">
    <source>
        <dbReference type="RuleBase" id="RU003452"/>
    </source>
</evidence>
<dbReference type="EMBL" id="KV878125">
    <property type="protein sequence ID" value="OJI95846.1"/>
    <property type="molecule type" value="Genomic_DNA"/>
</dbReference>
<dbReference type="Proteomes" id="UP000184073">
    <property type="component" value="Unassembled WGS sequence"/>
</dbReference>
<dbReference type="Pfam" id="PF00797">
    <property type="entry name" value="Acetyltransf_2"/>
    <property type="match status" value="1"/>
</dbReference>
<evidence type="ECO:0000313" key="3">
    <source>
        <dbReference type="EMBL" id="OJI95846.1"/>
    </source>
</evidence>
<dbReference type="OrthoDB" id="10260017at2759"/>
<evidence type="ECO:0000256" key="1">
    <source>
        <dbReference type="ARBA" id="ARBA00006547"/>
    </source>
</evidence>
<dbReference type="InterPro" id="IPR053710">
    <property type="entry name" value="Arylamine_NAT_domain_sf"/>
</dbReference>
<reference evidence="4" key="1">
    <citation type="journal article" date="2017" name="Genome Biol.">
        <title>Comparative genomics reveals high biological diversity and specific adaptations in the industrially and medically important fungal genus Aspergillus.</title>
        <authorList>
            <person name="de Vries R.P."/>
            <person name="Riley R."/>
            <person name="Wiebenga A."/>
            <person name="Aguilar-Osorio G."/>
            <person name="Amillis S."/>
            <person name="Uchima C.A."/>
            <person name="Anderluh G."/>
            <person name="Asadollahi M."/>
            <person name="Askin M."/>
            <person name="Barry K."/>
            <person name="Battaglia E."/>
            <person name="Bayram O."/>
            <person name="Benocci T."/>
            <person name="Braus-Stromeyer S.A."/>
            <person name="Caldana C."/>
            <person name="Canovas D."/>
            <person name="Cerqueira G.C."/>
            <person name="Chen F."/>
            <person name="Chen W."/>
            <person name="Choi C."/>
            <person name="Clum A."/>
            <person name="Dos Santos R.A."/>
            <person name="Damasio A.R."/>
            <person name="Diallinas G."/>
            <person name="Emri T."/>
            <person name="Fekete E."/>
            <person name="Flipphi M."/>
            <person name="Freyberg S."/>
            <person name="Gallo A."/>
            <person name="Gournas C."/>
            <person name="Habgood R."/>
            <person name="Hainaut M."/>
            <person name="Harispe M.L."/>
            <person name="Henrissat B."/>
            <person name="Hilden K.S."/>
            <person name="Hope R."/>
            <person name="Hossain A."/>
            <person name="Karabika E."/>
            <person name="Karaffa L."/>
            <person name="Karanyi Z."/>
            <person name="Krasevec N."/>
            <person name="Kuo A."/>
            <person name="Kusch H."/>
            <person name="LaButti K."/>
            <person name="Lagendijk E.L."/>
            <person name="Lapidus A."/>
            <person name="Levasseur A."/>
            <person name="Lindquist E."/>
            <person name="Lipzen A."/>
            <person name="Logrieco A.F."/>
            <person name="MacCabe A."/>
            <person name="Maekelae M.R."/>
            <person name="Malavazi I."/>
            <person name="Melin P."/>
            <person name="Meyer V."/>
            <person name="Mielnichuk N."/>
            <person name="Miskei M."/>
            <person name="Molnar A.P."/>
            <person name="Mule G."/>
            <person name="Ngan C.Y."/>
            <person name="Orejas M."/>
            <person name="Orosz E."/>
            <person name="Ouedraogo J.P."/>
            <person name="Overkamp K.M."/>
            <person name="Park H.-S."/>
            <person name="Perrone G."/>
            <person name="Piumi F."/>
            <person name="Punt P.J."/>
            <person name="Ram A.F."/>
            <person name="Ramon A."/>
            <person name="Rauscher S."/>
            <person name="Record E."/>
            <person name="Riano-Pachon D.M."/>
            <person name="Robert V."/>
            <person name="Roehrig J."/>
            <person name="Ruller R."/>
            <person name="Salamov A."/>
            <person name="Salih N.S."/>
            <person name="Samson R.A."/>
            <person name="Sandor E."/>
            <person name="Sanguinetti M."/>
            <person name="Schuetze T."/>
            <person name="Sepcic K."/>
            <person name="Shelest E."/>
            <person name="Sherlock G."/>
            <person name="Sophianopoulou V."/>
            <person name="Squina F.M."/>
            <person name="Sun H."/>
            <person name="Susca A."/>
            <person name="Todd R.B."/>
            <person name="Tsang A."/>
            <person name="Unkles S.E."/>
            <person name="van de Wiele N."/>
            <person name="van Rossen-Uffink D."/>
            <person name="Oliveira J.V."/>
            <person name="Vesth T.C."/>
            <person name="Visser J."/>
            <person name="Yu J.-H."/>
            <person name="Zhou M."/>
            <person name="Andersen M.R."/>
            <person name="Archer D.B."/>
            <person name="Baker S.E."/>
            <person name="Benoit I."/>
            <person name="Brakhage A.A."/>
            <person name="Braus G.H."/>
            <person name="Fischer R."/>
            <person name="Frisvad J.C."/>
            <person name="Goldman G.H."/>
            <person name="Houbraken J."/>
            <person name="Oakley B."/>
            <person name="Pocsi I."/>
            <person name="Scazzocchio C."/>
            <person name="Seiboth B."/>
            <person name="vanKuyk P.A."/>
            <person name="Wortman J."/>
            <person name="Dyer P.S."/>
            <person name="Grigoriev I.V."/>
        </authorList>
    </citation>
    <scope>NUCLEOTIDE SEQUENCE [LARGE SCALE GENOMIC DNA]</scope>
    <source>
        <strain evidence="4">CBS 583.65</strain>
    </source>
</reference>
<dbReference type="InterPro" id="IPR038765">
    <property type="entry name" value="Papain-like_cys_pep_sf"/>
</dbReference>
<accession>A0A1L9P2W4</accession>
<proteinExistence type="inferred from homology"/>
<dbReference type="PANTHER" id="PTHR11786">
    <property type="entry name" value="N-HYDROXYARYLAMINE O-ACETYLTRANSFERASE"/>
    <property type="match status" value="1"/>
</dbReference>
<dbReference type="PRINTS" id="PR01543">
    <property type="entry name" value="ANATRNSFRASE"/>
</dbReference>
<keyword evidence="2" id="KW-0012">Acyltransferase</keyword>
<dbReference type="VEuPathDB" id="FungiDB:ASPVEDRAFT_120215"/>
<gene>
    <name evidence="3" type="ORF">ASPVEDRAFT_120215</name>
</gene>
<keyword evidence="2" id="KW-0808">Transferase</keyword>